<dbReference type="GO" id="GO:0006874">
    <property type="term" value="P:intracellular calcium ion homeostasis"/>
    <property type="evidence" value="ECO:0007669"/>
    <property type="project" value="TreeGrafter"/>
</dbReference>
<evidence type="ECO:0000256" key="1">
    <source>
        <dbReference type="ARBA" id="ARBA00004141"/>
    </source>
</evidence>
<dbReference type="Pfam" id="PF01699">
    <property type="entry name" value="Na_Ca_ex"/>
    <property type="match status" value="2"/>
</dbReference>
<protein>
    <submittedName>
        <fullName evidence="5">Calcium/sodium antiporter</fullName>
    </submittedName>
</protein>
<dbReference type="OrthoDB" id="9794225at2"/>
<dbReference type="InterPro" id="IPR004481">
    <property type="entry name" value="K/Na/Ca-exchanger"/>
</dbReference>
<keyword evidence="4" id="KW-0472">Membrane</keyword>
<evidence type="ECO:0000256" key="2">
    <source>
        <dbReference type="ARBA" id="ARBA00022692"/>
    </source>
</evidence>
<gene>
    <name evidence="5" type="ORF">CW740_02965</name>
</gene>
<dbReference type="NCBIfam" id="TIGR00367">
    <property type="entry name" value="calcium/sodium antiporter"/>
    <property type="match status" value="1"/>
</dbReference>
<dbReference type="PANTHER" id="PTHR10846">
    <property type="entry name" value="SODIUM/POTASSIUM/CALCIUM EXCHANGER"/>
    <property type="match status" value="1"/>
</dbReference>
<dbReference type="KEGG" id="kpd:CW740_02965"/>
<dbReference type="GO" id="GO:0005886">
    <property type="term" value="C:plasma membrane"/>
    <property type="evidence" value="ECO:0007669"/>
    <property type="project" value="TreeGrafter"/>
</dbReference>
<keyword evidence="2" id="KW-0812">Transmembrane</keyword>
<evidence type="ECO:0000256" key="3">
    <source>
        <dbReference type="ARBA" id="ARBA00022989"/>
    </source>
</evidence>
<dbReference type="PANTHER" id="PTHR10846:SF8">
    <property type="entry name" value="INNER MEMBRANE PROTEIN YRBG"/>
    <property type="match status" value="1"/>
</dbReference>
<dbReference type="Gene3D" id="1.20.1420.30">
    <property type="entry name" value="NCX, central ion-binding region"/>
    <property type="match status" value="1"/>
</dbReference>
<proteinExistence type="predicted"/>
<keyword evidence="6" id="KW-1185">Reference proteome</keyword>
<accession>A0A2K9AH19</accession>
<dbReference type="InterPro" id="IPR044880">
    <property type="entry name" value="NCX_ion-bd_dom_sf"/>
</dbReference>
<reference evidence="5 6" key="1">
    <citation type="submission" date="2017-12" db="EMBL/GenBank/DDBJ databases">
        <title>Kangiella profundi FT102 completed genome.</title>
        <authorList>
            <person name="Xu J."/>
            <person name="Wang J."/>
            <person name="Lu Y."/>
        </authorList>
    </citation>
    <scope>NUCLEOTIDE SEQUENCE [LARGE SCALE GENOMIC DNA]</scope>
    <source>
        <strain evidence="5 6">FT102</strain>
    </source>
</reference>
<dbReference type="AlphaFoldDB" id="A0A2K9AH19"/>
<keyword evidence="3" id="KW-1133">Transmembrane helix</keyword>
<evidence type="ECO:0000313" key="6">
    <source>
        <dbReference type="Proteomes" id="UP000232693"/>
    </source>
</evidence>
<organism evidence="5 6">
    <name type="scientific">Kangiella profundi</name>
    <dbReference type="NCBI Taxonomy" id="1561924"/>
    <lineage>
        <taxon>Bacteria</taxon>
        <taxon>Pseudomonadati</taxon>
        <taxon>Pseudomonadota</taxon>
        <taxon>Gammaproteobacteria</taxon>
        <taxon>Kangiellales</taxon>
        <taxon>Kangiellaceae</taxon>
        <taxon>Kangiella</taxon>
    </lineage>
</organism>
<dbReference type="RefSeq" id="WP_106646130.1">
    <property type="nucleotide sequence ID" value="NZ_BMGO01000002.1"/>
</dbReference>
<name>A0A2K9AH19_9GAMM</name>
<dbReference type="Proteomes" id="UP000232693">
    <property type="component" value="Chromosome"/>
</dbReference>
<evidence type="ECO:0000256" key="4">
    <source>
        <dbReference type="ARBA" id="ARBA00023136"/>
    </source>
</evidence>
<dbReference type="InterPro" id="IPR004837">
    <property type="entry name" value="NaCa_Exmemb"/>
</dbReference>
<dbReference type="EMBL" id="CP025120">
    <property type="protein sequence ID" value="AUD78254.1"/>
    <property type="molecule type" value="Genomic_DNA"/>
</dbReference>
<sequence>MIEHIAYILVGITLLVWSADRFTDGAAAVAQNFGVSRLIVGLTIVAIGSSAPEIFVSILDSFKTCAPDVENCGPEVAIGNAIGSNITNVALVLGITALVKPLLINSGMIKREIPILFVVSFAVLYFFWDLRLSHIEGIILLSSLVAYFIWLVHMGIKSRATNDRMLEEIVDELPEQMSSPKAIFWLFLGLVLLVVSSKILIVGASGFALQMGVSETLIGLTIVALGTSLPELAASISAVLKNEHEIAIGNVVGSNIFNLLGVLGIPAVIAAPMVEKEILTIDYPVMFGLCILLAVLAYGIRGPGKINRLAGAILLAAFIGYYIVRVF</sequence>
<comment type="subcellular location">
    <subcellularLocation>
        <location evidence="1">Membrane</location>
        <topology evidence="1">Multi-pass membrane protein</topology>
    </subcellularLocation>
</comment>
<evidence type="ECO:0000313" key="5">
    <source>
        <dbReference type="EMBL" id="AUD78254.1"/>
    </source>
</evidence>
<dbReference type="GO" id="GO:0005262">
    <property type="term" value="F:calcium channel activity"/>
    <property type="evidence" value="ECO:0007669"/>
    <property type="project" value="TreeGrafter"/>
</dbReference>
<dbReference type="GO" id="GO:0008273">
    <property type="term" value="F:calcium, potassium:sodium antiporter activity"/>
    <property type="evidence" value="ECO:0007669"/>
    <property type="project" value="TreeGrafter"/>
</dbReference>